<evidence type="ECO:0000256" key="1">
    <source>
        <dbReference type="ARBA" id="ARBA00001962"/>
    </source>
</evidence>
<evidence type="ECO:0000313" key="9">
    <source>
        <dbReference type="Proteomes" id="UP001058974"/>
    </source>
</evidence>
<dbReference type="InterPro" id="IPR005123">
    <property type="entry name" value="Oxoglu/Fe-dep_dioxygenase_dom"/>
</dbReference>
<dbReference type="Gene3D" id="2.60.120.330">
    <property type="entry name" value="B-lactam Antibiotic, Isopenicillin N Synthase, Chain"/>
    <property type="match status" value="1"/>
</dbReference>
<protein>
    <recommendedName>
        <fullName evidence="7">Fe2OG dioxygenase domain-containing protein</fullName>
    </recommendedName>
</protein>
<dbReference type="InterPro" id="IPR027443">
    <property type="entry name" value="IPNS-like_sf"/>
</dbReference>
<accession>A0A9D5B4M0</accession>
<dbReference type="InterPro" id="IPR044861">
    <property type="entry name" value="IPNS-like_FE2OG_OXY"/>
</dbReference>
<dbReference type="AlphaFoldDB" id="A0A9D5B4M0"/>
<proteinExistence type="inferred from homology"/>
<reference evidence="8 9" key="1">
    <citation type="journal article" date="2022" name="Nat. Genet.">
        <title>Improved pea reference genome and pan-genome highlight genomic features and evolutionary characteristics.</title>
        <authorList>
            <person name="Yang T."/>
            <person name="Liu R."/>
            <person name="Luo Y."/>
            <person name="Hu S."/>
            <person name="Wang D."/>
            <person name="Wang C."/>
            <person name="Pandey M.K."/>
            <person name="Ge S."/>
            <person name="Xu Q."/>
            <person name="Li N."/>
            <person name="Li G."/>
            <person name="Huang Y."/>
            <person name="Saxena R.K."/>
            <person name="Ji Y."/>
            <person name="Li M."/>
            <person name="Yan X."/>
            <person name="He Y."/>
            <person name="Liu Y."/>
            <person name="Wang X."/>
            <person name="Xiang C."/>
            <person name="Varshney R.K."/>
            <person name="Ding H."/>
            <person name="Gao S."/>
            <person name="Zong X."/>
        </authorList>
    </citation>
    <scope>NUCLEOTIDE SEQUENCE [LARGE SCALE GENOMIC DNA]</scope>
    <source>
        <strain evidence="8 9">cv. Zhongwan 6</strain>
    </source>
</reference>
<name>A0A9D5B4M0_PEA</name>
<keyword evidence="4 6" id="KW-0560">Oxidoreductase</keyword>
<evidence type="ECO:0000313" key="8">
    <source>
        <dbReference type="EMBL" id="KAI5430130.1"/>
    </source>
</evidence>
<dbReference type="SUPFAM" id="SSF51197">
    <property type="entry name" value="Clavaminate synthase-like"/>
    <property type="match status" value="1"/>
</dbReference>
<dbReference type="Pfam" id="PF14226">
    <property type="entry name" value="DIOX_N"/>
    <property type="match status" value="1"/>
</dbReference>
<keyword evidence="9" id="KW-1185">Reference proteome</keyword>
<evidence type="ECO:0000256" key="4">
    <source>
        <dbReference type="ARBA" id="ARBA00023002"/>
    </source>
</evidence>
<dbReference type="GO" id="GO:0051213">
    <property type="term" value="F:dioxygenase activity"/>
    <property type="evidence" value="ECO:0007669"/>
    <property type="project" value="UniProtKB-ARBA"/>
</dbReference>
<gene>
    <name evidence="8" type="ORF">KIW84_034633</name>
</gene>
<comment type="caution">
    <text evidence="8">The sequence shown here is derived from an EMBL/GenBank/DDBJ whole genome shotgun (WGS) entry which is preliminary data.</text>
</comment>
<dbReference type="PANTHER" id="PTHR10209:SF797">
    <property type="entry name" value="OXIDASE, PUTATIVE-RELATED"/>
    <property type="match status" value="1"/>
</dbReference>
<dbReference type="EMBL" id="JAMSHJ010000003">
    <property type="protein sequence ID" value="KAI5430130.1"/>
    <property type="molecule type" value="Genomic_DNA"/>
</dbReference>
<comment type="cofactor">
    <cofactor evidence="1">
        <name>Fe cation</name>
        <dbReference type="ChEBI" id="CHEBI:24875"/>
    </cofactor>
</comment>
<dbReference type="OrthoDB" id="288590at2759"/>
<dbReference type="GO" id="GO:0046872">
    <property type="term" value="F:metal ion binding"/>
    <property type="evidence" value="ECO:0007669"/>
    <property type="project" value="UniProtKB-KW"/>
</dbReference>
<dbReference type="Gramene" id="Psat3g147720.2">
    <property type="protein sequence ID" value="Psat3g147720.2.cds"/>
    <property type="gene ID" value="Psat3g147720"/>
</dbReference>
<organism evidence="8 9">
    <name type="scientific">Pisum sativum</name>
    <name type="common">Garden pea</name>
    <name type="synonym">Lathyrus oleraceus</name>
    <dbReference type="NCBI Taxonomy" id="3888"/>
    <lineage>
        <taxon>Eukaryota</taxon>
        <taxon>Viridiplantae</taxon>
        <taxon>Streptophyta</taxon>
        <taxon>Embryophyta</taxon>
        <taxon>Tracheophyta</taxon>
        <taxon>Spermatophyta</taxon>
        <taxon>Magnoliopsida</taxon>
        <taxon>eudicotyledons</taxon>
        <taxon>Gunneridae</taxon>
        <taxon>Pentapetalae</taxon>
        <taxon>rosids</taxon>
        <taxon>fabids</taxon>
        <taxon>Fabales</taxon>
        <taxon>Fabaceae</taxon>
        <taxon>Papilionoideae</taxon>
        <taxon>50 kb inversion clade</taxon>
        <taxon>NPAAA clade</taxon>
        <taxon>Hologalegina</taxon>
        <taxon>IRL clade</taxon>
        <taxon>Fabeae</taxon>
        <taxon>Lathyrus</taxon>
    </lineage>
</organism>
<keyword evidence="5 6" id="KW-0408">Iron</keyword>
<dbReference type="Gramene" id="PSAT_LOCUS11885_t1">
    <property type="protein sequence ID" value="CAL5191968.1"/>
    <property type="gene ID" value="PSAT_LOCUS11885"/>
</dbReference>
<dbReference type="Gramene" id="Psat3g147720.1">
    <property type="protein sequence ID" value="Psat3g147720.1.cds"/>
    <property type="gene ID" value="Psat3g147720"/>
</dbReference>
<comment type="similarity">
    <text evidence="2 6">Belongs to the iron/ascorbate-dependent oxidoreductase family.</text>
</comment>
<dbReference type="Proteomes" id="UP001058974">
    <property type="component" value="Chromosome 3"/>
</dbReference>
<dbReference type="Gramene" id="Psat03G0463300-T1">
    <property type="protein sequence ID" value="KAI5430130.1"/>
    <property type="gene ID" value="KIW84_034633"/>
</dbReference>
<evidence type="ECO:0000256" key="5">
    <source>
        <dbReference type="ARBA" id="ARBA00023004"/>
    </source>
</evidence>
<sequence length="369" mass="41727">MDNSTYDRKAEVKAFDDSKAGVRGLVESGITKIPRMFYCDPLNISENLGSDSNLNIPIVDLKYMHNNVDPSLHKELVSQIRNACKKWGFFQVINHGISVSVLDEMISGVHRFHEQDVDVRKQFYTRDLKKKVLYYSNTSLFKDKCANWRDTLGCSMAPNPPTPEELPEVFRDVVIEYSKKISALGNAILELLSEALGLDPPYLKELDCAEGLFLLGHYYPPCPEPELTMGTSKHTDRNFMTLLLQDQLGGLQILHENQWLNVPPVHGALLVNIGDLLQLITNDKFVSVYHRVLSNYDGPRVSVACFFVNSKDPDEASSKIYGPIKQLLSEENPPIYRDTSIAEFTAYSYEKGLDGNSVLERFKLSNDQI</sequence>
<dbReference type="PANTHER" id="PTHR10209">
    <property type="entry name" value="OXIDOREDUCTASE, 2OG-FE II OXYGENASE FAMILY PROTEIN"/>
    <property type="match status" value="1"/>
</dbReference>
<dbReference type="FunFam" id="2.60.120.330:FF:000005">
    <property type="entry name" value="1-aminocyclopropane-1-carboxylate oxidase homolog 1"/>
    <property type="match status" value="1"/>
</dbReference>
<feature type="domain" description="Fe2OG dioxygenase" evidence="7">
    <location>
        <begin position="208"/>
        <end position="310"/>
    </location>
</feature>
<keyword evidence="3 6" id="KW-0479">Metal-binding</keyword>
<dbReference type="PROSITE" id="PS51471">
    <property type="entry name" value="FE2OG_OXY"/>
    <property type="match status" value="1"/>
</dbReference>
<evidence type="ECO:0000259" key="7">
    <source>
        <dbReference type="PROSITE" id="PS51471"/>
    </source>
</evidence>
<dbReference type="Pfam" id="PF03171">
    <property type="entry name" value="2OG-FeII_Oxy"/>
    <property type="match status" value="1"/>
</dbReference>
<evidence type="ECO:0000256" key="3">
    <source>
        <dbReference type="ARBA" id="ARBA00022723"/>
    </source>
</evidence>
<evidence type="ECO:0000256" key="2">
    <source>
        <dbReference type="ARBA" id="ARBA00008056"/>
    </source>
</evidence>
<dbReference type="InterPro" id="IPR026992">
    <property type="entry name" value="DIOX_N"/>
</dbReference>
<evidence type="ECO:0000256" key="6">
    <source>
        <dbReference type="RuleBase" id="RU003682"/>
    </source>
</evidence>